<dbReference type="Pfam" id="PF01904">
    <property type="entry name" value="DUF72"/>
    <property type="match status" value="1"/>
</dbReference>
<proteinExistence type="predicted"/>
<sequence>MKAIGKIHIGTSGWSYKHWKGVFYPPNVKPASYLSFYAEHFSVSEINSSFYKLPLKSTVEKWIQQVPEGFLFCPKMSRYLSHLKKLHEPKEPLERFFNIFEPIIKYLGPILIQLPANLKFNETVVTDLFKILNDDYGDYRVAMEVRHLSWFSDESTSLMRKYNVTLVFAQSDRYPYLEQVTAKDIFIRFHGPHSLYSSSYSGKVLEEYAAKFIDWTKKGHTVWAFFNNDVGGHAIMNAKTLLGLVDKAS</sequence>
<dbReference type="RefSeq" id="WP_244819061.1">
    <property type="nucleotide sequence ID" value="NZ_CP112998.1"/>
</dbReference>
<reference evidence="1" key="1">
    <citation type="submission" date="2022-11" db="EMBL/GenBank/DDBJ databases">
        <title>Dyadobacter pollutisoli sp. nov., isolated from plastic dumped soil.</title>
        <authorList>
            <person name="Kim J.M."/>
            <person name="Kim K.R."/>
            <person name="Lee J.K."/>
            <person name="Hao L."/>
            <person name="Jeon C.O."/>
        </authorList>
    </citation>
    <scope>NUCLEOTIDE SEQUENCE</scope>
    <source>
        <strain evidence="1">U1</strain>
    </source>
</reference>
<name>A0A9E8SNL3_9BACT</name>
<evidence type="ECO:0000313" key="1">
    <source>
        <dbReference type="EMBL" id="WAC13831.1"/>
    </source>
</evidence>
<dbReference type="SUPFAM" id="SSF117396">
    <property type="entry name" value="TM1631-like"/>
    <property type="match status" value="1"/>
</dbReference>
<gene>
    <name evidence="1" type="ORF">ON006_07680</name>
</gene>
<evidence type="ECO:0000313" key="2">
    <source>
        <dbReference type="Proteomes" id="UP001164653"/>
    </source>
</evidence>
<dbReference type="EMBL" id="CP112998">
    <property type="protein sequence ID" value="WAC13831.1"/>
    <property type="molecule type" value="Genomic_DNA"/>
</dbReference>
<dbReference type="KEGG" id="dpf:ON006_07680"/>
<organism evidence="1 2">
    <name type="scientific">Dyadobacter pollutisoli</name>
    <dbReference type="NCBI Taxonomy" id="2910158"/>
    <lineage>
        <taxon>Bacteria</taxon>
        <taxon>Pseudomonadati</taxon>
        <taxon>Bacteroidota</taxon>
        <taxon>Cytophagia</taxon>
        <taxon>Cytophagales</taxon>
        <taxon>Spirosomataceae</taxon>
        <taxon>Dyadobacter</taxon>
    </lineage>
</organism>
<accession>A0A9E8SNL3</accession>
<keyword evidence="2" id="KW-1185">Reference proteome</keyword>
<dbReference type="InterPro" id="IPR036520">
    <property type="entry name" value="UPF0759_sf"/>
</dbReference>
<protein>
    <submittedName>
        <fullName evidence="1">DUF72 domain-containing protein</fullName>
    </submittedName>
</protein>
<dbReference type="PANTHER" id="PTHR30348">
    <property type="entry name" value="UNCHARACTERIZED PROTEIN YECE"/>
    <property type="match status" value="1"/>
</dbReference>
<dbReference type="AlphaFoldDB" id="A0A9E8SNL3"/>
<dbReference type="InterPro" id="IPR002763">
    <property type="entry name" value="DUF72"/>
</dbReference>
<dbReference type="Proteomes" id="UP001164653">
    <property type="component" value="Chromosome"/>
</dbReference>
<dbReference type="Gene3D" id="3.20.20.410">
    <property type="entry name" value="Protein of unknown function UPF0759"/>
    <property type="match status" value="1"/>
</dbReference>
<dbReference type="PANTHER" id="PTHR30348:SF4">
    <property type="entry name" value="DUF72 DOMAIN-CONTAINING PROTEIN"/>
    <property type="match status" value="1"/>
</dbReference>